<dbReference type="Proteomes" id="UP000738349">
    <property type="component" value="Unassembled WGS sequence"/>
</dbReference>
<keyword evidence="1" id="KW-0175">Coiled coil</keyword>
<comment type="caution">
    <text evidence="2">The sequence shown here is derived from an EMBL/GenBank/DDBJ whole genome shotgun (WGS) entry which is preliminary data.</text>
</comment>
<feature type="coiled-coil region" evidence="1">
    <location>
        <begin position="351"/>
        <end position="412"/>
    </location>
</feature>
<evidence type="ECO:0000256" key="1">
    <source>
        <dbReference type="SAM" id="Coils"/>
    </source>
</evidence>
<accession>A0A9P9J429</accession>
<dbReference type="OrthoDB" id="5220943at2759"/>
<evidence type="ECO:0000313" key="2">
    <source>
        <dbReference type="EMBL" id="KAH7146341.1"/>
    </source>
</evidence>
<proteinExistence type="predicted"/>
<dbReference type="AlphaFoldDB" id="A0A9P9J429"/>
<keyword evidence="3" id="KW-1185">Reference proteome</keyword>
<organism evidence="2 3">
    <name type="scientific">Dactylonectria macrodidyma</name>
    <dbReference type="NCBI Taxonomy" id="307937"/>
    <lineage>
        <taxon>Eukaryota</taxon>
        <taxon>Fungi</taxon>
        <taxon>Dikarya</taxon>
        <taxon>Ascomycota</taxon>
        <taxon>Pezizomycotina</taxon>
        <taxon>Sordariomycetes</taxon>
        <taxon>Hypocreomycetidae</taxon>
        <taxon>Hypocreales</taxon>
        <taxon>Nectriaceae</taxon>
        <taxon>Dactylonectria</taxon>
    </lineage>
</organism>
<reference evidence="2" key="1">
    <citation type="journal article" date="2021" name="Nat. Commun.">
        <title>Genetic determinants of endophytism in the Arabidopsis root mycobiome.</title>
        <authorList>
            <person name="Mesny F."/>
            <person name="Miyauchi S."/>
            <person name="Thiergart T."/>
            <person name="Pickel B."/>
            <person name="Atanasova L."/>
            <person name="Karlsson M."/>
            <person name="Huettel B."/>
            <person name="Barry K.W."/>
            <person name="Haridas S."/>
            <person name="Chen C."/>
            <person name="Bauer D."/>
            <person name="Andreopoulos W."/>
            <person name="Pangilinan J."/>
            <person name="LaButti K."/>
            <person name="Riley R."/>
            <person name="Lipzen A."/>
            <person name="Clum A."/>
            <person name="Drula E."/>
            <person name="Henrissat B."/>
            <person name="Kohler A."/>
            <person name="Grigoriev I.V."/>
            <person name="Martin F.M."/>
            <person name="Hacquard S."/>
        </authorList>
    </citation>
    <scope>NUCLEOTIDE SEQUENCE</scope>
    <source>
        <strain evidence="2">MPI-CAGE-AT-0147</strain>
    </source>
</reference>
<name>A0A9P9J429_9HYPO</name>
<dbReference type="EMBL" id="JAGMUV010000008">
    <property type="protein sequence ID" value="KAH7146341.1"/>
    <property type="molecule type" value="Genomic_DNA"/>
</dbReference>
<evidence type="ECO:0000313" key="3">
    <source>
        <dbReference type="Proteomes" id="UP000738349"/>
    </source>
</evidence>
<protein>
    <submittedName>
        <fullName evidence="2">Uncharacterized protein</fullName>
    </submittedName>
</protein>
<gene>
    <name evidence="2" type="ORF">EDB81DRAFT_934282</name>
</gene>
<sequence length="424" mass="47476">MPIPGGTDQFHLIEVLERNPSLYELCQELPLLADKLQELDRNPVVGSLNIQTYQTVSHIRQDPLVKWPVVILLHSMGRDAIRSVIMGTVAYDDHRQALWYPDPQPGLKEAGIYVLGLACSGQNGQFLNNKELALLVEGLGRYRLGSAILKSNPNTTDATEQGHIKWVNKVDSAFQSSDKRIAFFNTKASDDKIIVELATRLHLRITGLDLTGDVRHHQSPLYVGCSTDLWDRFNNYKLKRLSRINKSIGLTLSVLRALGVDMDLVSRVVIRTWEVDQLSLAERLVTTLAGSLICQTGFNTTQAGSQTGKDISSATLADGKKAVDKDRTFLFDNVSLTLETMDDRDEQVQLLADLNEALDSLAGKIGIMEREFKHLDGIPNASVVLQALDRRKLEQEAKLKKLRERLRFAETVYVFKQVILAAYQ</sequence>